<dbReference type="InterPro" id="IPR008266">
    <property type="entry name" value="Tyr_kinase_AS"/>
</dbReference>
<evidence type="ECO:0000256" key="7">
    <source>
        <dbReference type="ARBA" id="ARBA00033194"/>
    </source>
</evidence>
<dbReference type="EC" id="2.7.11.1" evidence="3"/>
<dbReference type="PROSITE" id="PS00109">
    <property type="entry name" value="PROTEIN_KINASE_TYR"/>
    <property type="match status" value="1"/>
</dbReference>
<protein>
    <recommendedName>
        <fullName evidence="5">EKC/KEOPS complex subunit BUD32</fullName>
        <ecNumber evidence="3">2.7.11.1</ecNumber>
    </recommendedName>
    <alternativeName>
        <fullName evidence="6 7">Atypical Serine/threonine protein kinase BUD32</fullName>
    </alternativeName>
    <alternativeName>
        <fullName evidence="4">EKC/KEOPS complex subunit bud32</fullName>
    </alternativeName>
</protein>
<evidence type="ECO:0000256" key="6">
    <source>
        <dbReference type="ARBA" id="ARBA00030980"/>
    </source>
</evidence>
<evidence type="ECO:0000256" key="10">
    <source>
        <dbReference type="SAM" id="MobiDB-lite"/>
    </source>
</evidence>
<feature type="compositionally biased region" description="Low complexity" evidence="10">
    <location>
        <begin position="561"/>
        <end position="570"/>
    </location>
</feature>
<feature type="domain" description="Protein kinase" evidence="11">
    <location>
        <begin position="221"/>
        <end position="479"/>
    </location>
</feature>
<dbReference type="PANTHER" id="PTHR44167:SF24">
    <property type="entry name" value="SERINE_THREONINE-PROTEIN KINASE CHK2"/>
    <property type="match status" value="1"/>
</dbReference>
<evidence type="ECO:0000256" key="5">
    <source>
        <dbReference type="ARBA" id="ARBA00019973"/>
    </source>
</evidence>
<comment type="caution">
    <text evidence="12">The sequence shown here is derived from an EMBL/GenBank/DDBJ whole genome shotgun (WGS) entry which is preliminary data.</text>
</comment>
<evidence type="ECO:0000256" key="2">
    <source>
        <dbReference type="ARBA" id="ARBA00011534"/>
    </source>
</evidence>
<dbReference type="InterPro" id="IPR000719">
    <property type="entry name" value="Prot_kinase_dom"/>
</dbReference>
<gene>
    <name evidence="12" type="ORF">SLS53_005252</name>
</gene>
<evidence type="ECO:0000256" key="4">
    <source>
        <dbReference type="ARBA" id="ARBA00013948"/>
    </source>
</evidence>
<feature type="region of interest" description="Disordered" evidence="10">
    <location>
        <begin position="485"/>
        <end position="570"/>
    </location>
</feature>
<dbReference type="GO" id="GO:0005737">
    <property type="term" value="C:cytoplasm"/>
    <property type="evidence" value="ECO:0007669"/>
    <property type="project" value="TreeGrafter"/>
</dbReference>
<comment type="function">
    <text evidence="1">Component of the EKC/KEOPS complex that is required for the formation of a threonylcarbamoyl group on adenosine at position 37 (t(6)A37) in tRNAs that read codons beginning with adenine. The complex is probably involved in the transfer of the threonylcarbamoyl moiety of threonylcarbamoyl-AMP (TC-AMP) to the N6 group of A37. BUD32 has ATPase activity in the context of the EKC/KEOPS complex and likely plays a supporting role to the catalytic subunit KAE1. The EKC/KEOPS complex also promotes both telomere uncapping and telomere elongation. The complex is required for efficient recruitment of transcriptional coactivators.</text>
</comment>
<dbReference type="GO" id="GO:0005634">
    <property type="term" value="C:nucleus"/>
    <property type="evidence" value="ECO:0007669"/>
    <property type="project" value="TreeGrafter"/>
</dbReference>
<dbReference type="Pfam" id="PF00069">
    <property type="entry name" value="Pkinase"/>
    <property type="match status" value="1"/>
</dbReference>
<organism evidence="12 13">
    <name type="scientific">Cytospora paraplurivora</name>
    <dbReference type="NCBI Taxonomy" id="2898453"/>
    <lineage>
        <taxon>Eukaryota</taxon>
        <taxon>Fungi</taxon>
        <taxon>Dikarya</taxon>
        <taxon>Ascomycota</taxon>
        <taxon>Pezizomycotina</taxon>
        <taxon>Sordariomycetes</taxon>
        <taxon>Sordariomycetidae</taxon>
        <taxon>Diaporthales</taxon>
        <taxon>Cytosporaceae</taxon>
        <taxon>Cytospora</taxon>
    </lineage>
</organism>
<feature type="compositionally biased region" description="Low complexity" evidence="10">
    <location>
        <begin position="485"/>
        <end position="513"/>
    </location>
</feature>
<evidence type="ECO:0000313" key="13">
    <source>
        <dbReference type="Proteomes" id="UP001320245"/>
    </source>
</evidence>
<evidence type="ECO:0000256" key="9">
    <source>
        <dbReference type="ARBA" id="ARBA00048679"/>
    </source>
</evidence>
<proteinExistence type="predicted"/>
<comment type="catalytic activity">
    <reaction evidence="8">
        <text>L-threonyl-[protein] + ATP = O-phospho-L-threonyl-[protein] + ADP + H(+)</text>
        <dbReference type="Rhea" id="RHEA:46608"/>
        <dbReference type="Rhea" id="RHEA-COMP:11060"/>
        <dbReference type="Rhea" id="RHEA-COMP:11605"/>
        <dbReference type="ChEBI" id="CHEBI:15378"/>
        <dbReference type="ChEBI" id="CHEBI:30013"/>
        <dbReference type="ChEBI" id="CHEBI:30616"/>
        <dbReference type="ChEBI" id="CHEBI:61977"/>
        <dbReference type="ChEBI" id="CHEBI:456216"/>
        <dbReference type="EC" id="2.7.11.1"/>
    </reaction>
</comment>
<dbReference type="Proteomes" id="UP001320245">
    <property type="component" value="Unassembled WGS sequence"/>
</dbReference>
<feature type="compositionally biased region" description="Basic and acidic residues" evidence="10">
    <location>
        <begin position="532"/>
        <end position="560"/>
    </location>
</feature>
<dbReference type="SUPFAM" id="SSF56112">
    <property type="entry name" value="Protein kinase-like (PK-like)"/>
    <property type="match status" value="1"/>
</dbReference>
<accession>A0AAN9YGD0</accession>
<evidence type="ECO:0000256" key="3">
    <source>
        <dbReference type="ARBA" id="ARBA00012513"/>
    </source>
</evidence>
<sequence length="570" mass="62846">MSSLCFATLTPENAAAQKCLASLVDKQPQQLQRNPESSWINPVAAAVHVSPAPLRSNHRAAQSKYQLNLSFDNRGHGRDGAWLVGKLGPKSATIDLPVCSSRSRQLKALQICEIFIHPQSGVLMIRNVNVIHSIVYLQANGDTDVELQYGDEHVLHMTINHLRIGPLDFVLNISVDNEETYLTSRNDYMRRWYQDWGHSPWQQYGCLNPLPRPTHVLIGNVIIHETINQGAFGVVRVGVDRRSGNIVACKTIHCRRHRDVQTVKNEIDIASSVLPGTVGLVPLIRSWCEHGQSHPCLQKALEDVHLLMPYAPFSFDTTAWHEVSLATRLGLFRQVLEGLRNLHAAGIMHRDISPKNLLVFSYQPPAAAISDFGKSKRGTKANETSLGPPIFVAPEVGRQEYTNSIDVFSLGLTMLATFTAWRPRVPLSISENHTRVLEHLASLQSCMPDDLRALLRSMLAWDPADRPTAEQALAGTVWEQIAVVGPGSETESSGSGPSSTEIRLQRSDGPSPSGSGGINKRVWRSDAPLPSRSEKDLENGTRKLEPSASGGREKRLRTSDSRSLLSPPPA</sequence>
<dbReference type="AlphaFoldDB" id="A0AAN9YGD0"/>
<evidence type="ECO:0000313" key="12">
    <source>
        <dbReference type="EMBL" id="KAK7740784.1"/>
    </source>
</evidence>
<reference evidence="12 13" key="1">
    <citation type="journal article" date="2023" name="PLoS ONE">
        <title>Cytospora paraplurivora sp. nov. isolated from orchards with fruit tree decline syndrome in Ontario, Canada.</title>
        <authorList>
            <person name="Ilyukhin E."/>
            <person name="Nguyen H.D.T."/>
            <person name="Castle A.J."/>
            <person name="Ellouze W."/>
        </authorList>
    </citation>
    <scope>NUCLEOTIDE SEQUENCE [LARGE SCALE GENOMIC DNA]</scope>
    <source>
        <strain evidence="12 13">FDS-564</strain>
    </source>
</reference>
<dbReference type="Gene3D" id="1.10.510.10">
    <property type="entry name" value="Transferase(Phosphotransferase) domain 1"/>
    <property type="match status" value="1"/>
</dbReference>
<dbReference type="GO" id="GO:0044773">
    <property type="term" value="P:mitotic DNA damage checkpoint signaling"/>
    <property type="evidence" value="ECO:0007669"/>
    <property type="project" value="TreeGrafter"/>
</dbReference>
<name>A0AAN9YGD0_9PEZI</name>
<keyword evidence="13" id="KW-1185">Reference proteome</keyword>
<dbReference type="PROSITE" id="PS50011">
    <property type="entry name" value="PROTEIN_KINASE_DOM"/>
    <property type="match status" value="1"/>
</dbReference>
<dbReference type="GO" id="GO:0004674">
    <property type="term" value="F:protein serine/threonine kinase activity"/>
    <property type="evidence" value="ECO:0007669"/>
    <property type="project" value="UniProtKB-EC"/>
</dbReference>
<dbReference type="EMBL" id="JAJSPL020000019">
    <property type="protein sequence ID" value="KAK7740784.1"/>
    <property type="molecule type" value="Genomic_DNA"/>
</dbReference>
<evidence type="ECO:0000259" key="11">
    <source>
        <dbReference type="PROSITE" id="PS50011"/>
    </source>
</evidence>
<comment type="subunit">
    <text evidence="2">Component of the EKC/KEOPS complex composed of at least BUD32, CGI121, GON7, KAE1 and PCC1; the whole complex dimerizes.</text>
</comment>
<evidence type="ECO:0000256" key="1">
    <source>
        <dbReference type="ARBA" id="ARBA00003747"/>
    </source>
</evidence>
<evidence type="ECO:0000256" key="8">
    <source>
        <dbReference type="ARBA" id="ARBA00047899"/>
    </source>
</evidence>
<comment type="catalytic activity">
    <reaction evidence="9">
        <text>L-seryl-[protein] + ATP = O-phospho-L-seryl-[protein] + ADP + H(+)</text>
        <dbReference type="Rhea" id="RHEA:17989"/>
        <dbReference type="Rhea" id="RHEA-COMP:9863"/>
        <dbReference type="Rhea" id="RHEA-COMP:11604"/>
        <dbReference type="ChEBI" id="CHEBI:15378"/>
        <dbReference type="ChEBI" id="CHEBI:29999"/>
        <dbReference type="ChEBI" id="CHEBI:30616"/>
        <dbReference type="ChEBI" id="CHEBI:83421"/>
        <dbReference type="ChEBI" id="CHEBI:456216"/>
        <dbReference type="EC" id="2.7.11.1"/>
    </reaction>
</comment>
<dbReference type="GO" id="GO:0005524">
    <property type="term" value="F:ATP binding"/>
    <property type="evidence" value="ECO:0007669"/>
    <property type="project" value="InterPro"/>
</dbReference>
<dbReference type="Gene3D" id="3.30.200.20">
    <property type="entry name" value="Phosphorylase Kinase, domain 1"/>
    <property type="match status" value="1"/>
</dbReference>
<dbReference type="PANTHER" id="PTHR44167">
    <property type="entry name" value="OVARIAN-SPECIFIC SERINE/THREONINE-PROTEIN KINASE LOK-RELATED"/>
    <property type="match status" value="1"/>
</dbReference>
<dbReference type="InterPro" id="IPR011009">
    <property type="entry name" value="Kinase-like_dom_sf"/>
</dbReference>